<dbReference type="Pfam" id="PF05761">
    <property type="entry name" value="5_nucleotid"/>
    <property type="match status" value="1"/>
</dbReference>
<dbReference type="NCBIfam" id="TIGR02244">
    <property type="entry name" value="HAD-IG-Ncltidse"/>
    <property type="match status" value="1"/>
</dbReference>
<keyword evidence="2" id="KW-0479">Metal-binding</keyword>
<protein>
    <recommendedName>
        <fullName evidence="6">5'-nucleotidase domain-containing protein 1</fullName>
    </recommendedName>
</protein>
<dbReference type="InterPro" id="IPR008380">
    <property type="entry name" value="HAD-SF_hydro_IG_5-nucl"/>
</dbReference>
<dbReference type="PANTHER" id="PTHR12103:SF38">
    <property type="entry name" value="5'-NUCLEOTIDASE DOMAIN-CONTAINING PROTEIN 1"/>
    <property type="match status" value="1"/>
</dbReference>
<keyword evidence="3" id="KW-0378">Hydrolase</keyword>
<dbReference type="InterPro" id="IPR023214">
    <property type="entry name" value="HAD_sf"/>
</dbReference>
<evidence type="ECO:0000313" key="7">
    <source>
        <dbReference type="EMBL" id="KAJ1523617.1"/>
    </source>
</evidence>
<sequence length="420" mass="47966">MSRAAVPYLRVADYDCVGFDLDNTLVKYNIANMVKLEYDLLAHFLVDQKGYDAHYLLRPLDVDFLQKGLTMDYEKGNLLQLSADGSIHRAAHGTRLLSDAEIEDVYGKDRISTLTLEYTQSILDAWNGPMSERIRSVMDHFDIPVCLIFARCVDNVDAVAEKEDTPKQYNLYRDILDGLIYMFQRDNFGNNTGGFFPALKKNPELFIHRASDNLNKWMKELKSQKKVFLVTGSHVDFASFTAQYIFGNEWRSLFDVIVTFARKPGFFTGRRPFVALEGAKEMDVVEPEDIKLGNIYSQGNWQDLYELFKRETGQKHPKCLYVGDNVIQDVFAPDEYTRCQTVAISEEMRSEGVGNDATYLNVLGSNTWGSYFSQREGKVSLWCDIIKRHSLVCVPSMEVLAEKSIDSKIEPLGFYPKSPL</sequence>
<comment type="similarity">
    <text evidence="1">Belongs to the 5'(3')-deoxyribonucleotidase family.</text>
</comment>
<evidence type="ECO:0000256" key="3">
    <source>
        <dbReference type="ARBA" id="ARBA00022801"/>
    </source>
</evidence>
<evidence type="ECO:0000256" key="4">
    <source>
        <dbReference type="ARBA" id="ARBA00022842"/>
    </source>
</evidence>
<reference evidence="7" key="1">
    <citation type="submission" date="2022-12" db="EMBL/GenBank/DDBJ databases">
        <title>Chromosome-level genome assembly of the bean flower thrips Megalurothrips usitatus.</title>
        <authorList>
            <person name="Ma L."/>
            <person name="Liu Q."/>
            <person name="Li H."/>
            <person name="Cai W."/>
        </authorList>
    </citation>
    <scope>NUCLEOTIDE SEQUENCE</scope>
    <source>
        <strain evidence="7">Cailab_2022a</strain>
    </source>
</reference>
<dbReference type="FunFam" id="3.40.50.1000:FF:000086">
    <property type="entry name" value="LD24878p"/>
    <property type="match status" value="1"/>
</dbReference>
<dbReference type="GO" id="GO:0046872">
    <property type="term" value="F:metal ion binding"/>
    <property type="evidence" value="ECO:0007669"/>
    <property type="project" value="UniProtKB-KW"/>
</dbReference>
<evidence type="ECO:0000256" key="5">
    <source>
        <dbReference type="ARBA" id="ARBA00022990"/>
    </source>
</evidence>
<keyword evidence="5" id="KW-0007">Acetylation</keyword>
<dbReference type="GO" id="GO:0008253">
    <property type="term" value="F:5'-nucleotidase activity"/>
    <property type="evidence" value="ECO:0007669"/>
    <property type="project" value="TreeGrafter"/>
</dbReference>
<dbReference type="AlphaFoldDB" id="A0AAV7XJ16"/>
<dbReference type="EMBL" id="JAPTSV010000010">
    <property type="protein sequence ID" value="KAJ1523617.1"/>
    <property type="molecule type" value="Genomic_DNA"/>
</dbReference>
<proteinExistence type="inferred from homology"/>
<dbReference type="SUPFAM" id="SSF56784">
    <property type="entry name" value="HAD-like"/>
    <property type="match status" value="1"/>
</dbReference>
<organism evidence="7 8">
    <name type="scientific">Megalurothrips usitatus</name>
    <name type="common">bean blossom thrips</name>
    <dbReference type="NCBI Taxonomy" id="439358"/>
    <lineage>
        <taxon>Eukaryota</taxon>
        <taxon>Metazoa</taxon>
        <taxon>Ecdysozoa</taxon>
        <taxon>Arthropoda</taxon>
        <taxon>Hexapoda</taxon>
        <taxon>Insecta</taxon>
        <taxon>Pterygota</taxon>
        <taxon>Neoptera</taxon>
        <taxon>Paraneoptera</taxon>
        <taxon>Thysanoptera</taxon>
        <taxon>Terebrantia</taxon>
        <taxon>Thripoidea</taxon>
        <taxon>Thripidae</taxon>
        <taxon>Megalurothrips</taxon>
    </lineage>
</organism>
<dbReference type="PANTHER" id="PTHR12103">
    <property type="entry name" value="5'-NUCLEOTIDASE DOMAIN-CONTAINING"/>
    <property type="match status" value="1"/>
</dbReference>
<accession>A0AAV7XJ16</accession>
<evidence type="ECO:0000256" key="1">
    <source>
        <dbReference type="ARBA" id="ARBA00009589"/>
    </source>
</evidence>
<keyword evidence="8" id="KW-1185">Reference proteome</keyword>
<evidence type="ECO:0000256" key="6">
    <source>
        <dbReference type="ARBA" id="ARBA00069357"/>
    </source>
</evidence>
<dbReference type="InterPro" id="IPR036412">
    <property type="entry name" value="HAD-like_sf"/>
</dbReference>
<dbReference type="Gene3D" id="3.40.50.1000">
    <property type="entry name" value="HAD superfamily/HAD-like"/>
    <property type="match status" value="1"/>
</dbReference>
<comment type="caution">
    <text evidence="7">The sequence shown here is derived from an EMBL/GenBank/DDBJ whole genome shotgun (WGS) entry which is preliminary data.</text>
</comment>
<evidence type="ECO:0000313" key="8">
    <source>
        <dbReference type="Proteomes" id="UP001075354"/>
    </source>
</evidence>
<evidence type="ECO:0000256" key="2">
    <source>
        <dbReference type="ARBA" id="ARBA00022723"/>
    </source>
</evidence>
<gene>
    <name evidence="7" type="ORF">ONE63_001460</name>
</gene>
<name>A0AAV7XJ16_9NEOP</name>
<keyword evidence="4" id="KW-0460">Magnesium</keyword>
<dbReference type="Proteomes" id="UP001075354">
    <property type="component" value="Chromosome 10"/>
</dbReference>